<evidence type="ECO:0000256" key="2">
    <source>
        <dbReference type="SAM" id="SignalP"/>
    </source>
</evidence>
<evidence type="ECO:0000313" key="3">
    <source>
        <dbReference type="EMBL" id="EYU29680.1"/>
    </source>
</evidence>
<feature type="chain" id="PRO_5001507531" evidence="2">
    <location>
        <begin position="26"/>
        <end position="86"/>
    </location>
</feature>
<accession>A0A022QT73</accession>
<feature type="region of interest" description="Disordered" evidence="1">
    <location>
        <begin position="29"/>
        <end position="86"/>
    </location>
</feature>
<proteinExistence type="predicted"/>
<keyword evidence="4" id="KW-1185">Reference proteome</keyword>
<sequence>MRCGIIITLFVLCAIILASFEGGHAEEIMPGAKNRHLLRETNRSPNKGSEANNNNGVDDEGSGTDQNTHHFFADSNEYKHPPIRSL</sequence>
<dbReference type="EMBL" id="KI631172">
    <property type="protein sequence ID" value="EYU29680.1"/>
    <property type="molecule type" value="Genomic_DNA"/>
</dbReference>
<evidence type="ECO:0000313" key="4">
    <source>
        <dbReference type="Proteomes" id="UP000030748"/>
    </source>
</evidence>
<gene>
    <name evidence="3" type="ORF">MIMGU_mgv1a017252mg</name>
</gene>
<feature type="compositionally biased region" description="Polar residues" evidence="1">
    <location>
        <begin position="43"/>
        <end position="56"/>
    </location>
</feature>
<name>A0A022QT73_ERYGU</name>
<organism evidence="3 4">
    <name type="scientific">Erythranthe guttata</name>
    <name type="common">Yellow monkey flower</name>
    <name type="synonym">Mimulus guttatus</name>
    <dbReference type="NCBI Taxonomy" id="4155"/>
    <lineage>
        <taxon>Eukaryota</taxon>
        <taxon>Viridiplantae</taxon>
        <taxon>Streptophyta</taxon>
        <taxon>Embryophyta</taxon>
        <taxon>Tracheophyta</taxon>
        <taxon>Spermatophyta</taxon>
        <taxon>Magnoliopsida</taxon>
        <taxon>eudicotyledons</taxon>
        <taxon>Gunneridae</taxon>
        <taxon>Pentapetalae</taxon>
        <taxon>asterids</taxon>
        <taxon>lamiids</taxon>
        <taxon>Lamiales</taxon>
        <taxon>Phrymaceae</taxon>
        <taxon>Erythranthe</taxon>
    </lineage>
</organism>
<dbReference type="Proteomes" id="UP000030748">
    <property type="component" value="Unassembled WGS sequence"/>
</dbReference>
<protein>
    <submittedName>
        <fullName evidence="3">Uncharacterized protein</fullName>
    </submittedName>
</protein>
<dbReference type="AlphaFoldDB" id="A0A022QT73"/>
<evidence type="ECO:0000256" key="1">
    <source>
        <dbReference type="SAM" id="MobiDB-lite"/>
    </source>
</evidence>
<keyword evidence="2" id="KW-0732">Signal</keyword>
<reference evidence="3" key="1">
    <citation type="journal article" date="2013" name="Proc. Natl. Acad. Sci. U.S.A.">
        <title>Fine-scale variation in meiotic recombination in Mimulus inferred from population shotgun sequencing.</title>
        <authorList>
            <person name="Hellsten U."/>
            <person name="Wright K.M."/>
            <person name="Jenkins J."/>
            <person name="Shu S."/>
            <person name="Yuan Y."/>
            <person name="Wessler S.R."/>
            <person name="Schmutz J."/>
            <person name="Willis J.H."/>
            <person name="Rokhsar D.S."/>
        </authorList>
    </citation>
    <scope>NUCLEOTIDE SEQUENCE [LARGE SCALE GENOMIC DNA]</scope>
</reference>
<feature type="compositionally biased region" description="Basic and acidic residues" evidence="1">
    <location>
        <begin position="67"/>
        <end position="80"/>
    </location>
</feature>
<feature type="signal peptide" evidence="2">
    <location>
        <begin position="1"/>
        <end position="25"/>
    </location>
</feature>